<organism evidence="3 4">
    <name type="scientific">Emericellopsis atlantica</name>
    <dbReference type="NCBI Taxonomy" id="2614577"/>
    <lineage>
        <taxon>Eukaryota</taxon>
        <taxon>Fungi</taxon>
        <taxon>Dikarya</taxon>
        <taxon>Ascomycota</taxon>
        <taxon>Pezizomycotina</taxon>
        <taxon>Sordariomycetes</taxon>
        <taxon>Hypocreomycetidae</taxon>
        <taxon>Hypocreales</taxon>
        <taxon>Bionectriaceae</taxon>
        <taxon>Emericellopsis</taxon>
    </lineage>
</organism>
<dbReference type="AlphaFoldDB" id="A0A9P8CQQ7"/>
<feature type="signal peptide" evidence="1">
    <location>
        <begin position="1"/>
        <end position="16"/>
    </location>
</feature>
<gene>
    <name evidence="3" type="ORF">F5Z01DRAFT_547452</name>
</gene>
<accession>A0A9P8CQQ7</accession>
<proteinExistence type="predicted"/>
<evidence type="ECO:0000259" key="2">
    <source>
        <dbReference type="Pfam" id="PF14856"/>
    </source>
</evidence>
<name>A0A9P8CQQ7_9HYPO</name>
<reference evidence="3" key="1">
    <citation type="journal article" date="2021" name="IMA Fungus">
        <title>Genomic characterization of three marine fungi, including Emericellopsis atlantica sp. nov. with signatures of a generalist lifestyle and marine biomass degradation.</title>
        <authorList>
            <person name="Hagestad O.C."/>
            <person name="Hou L."/>
            <person name="Andersen J.H."/>
            <person name="Hansen E.H."/>
            <person name="Altermark B."/>
            <person name="Li C."/>
            <person name="Kuhnert E."/>
            <person name="Cox R.J."/>
            <person name="Crous P.W."/>
            <person name="Spatafora J.W."/>
            <person name="Lail K."/>
            <person name="Amirebrahimi M."/>
            <person name="Lipzen A."/>
            <person name="Pangilinan J."/>
            <person name="Andreopoulos W."/>
            <person name="Hayes R.D."/>
            <person name="Ng V."/>
            <person name="Grigoriev I.V."/>
            <person name="Jackson S.A."/>
            <person name="Sutton T.D.S."/>
            <person name="Dobson A.D.W."/>
            <person name="Rama T."/>
        </authorList>
    </citation>
    <scope>NUCLEOTIDE SEQUENCE</scope>
    <source>
        <strain evidence="3">TS7</strain>
    </source>
</reference>
<feature type="domain" description="Ecp2 effector protein-like" evidence="2">
    <location>
        <begin position="62"/>
        <end position="156"/>
    </location>
</feature>
<dbReference type="EMBL" id="MU251250">
    <property type="protein sequence ID" value="KAG9255552.1"/>
    <property type="molecule type" value="Genomic_DNA"/>
</dbReference>
<evidence type="ECO:0000313" key="4">
    <source>
        <dbReference type="Proteomes" id="UP000887229"/>
    </source>
</evidence>
<keyword evidence="1" id="KW-0732">Signal</keyword>
<feature type="chain" id="PRO_5040454306" description="Ecp2 effector protein-like domain-containing protein" evidence="1">
    <location>
        <begin position="17"/>
        <end position="185"/>
    </location>
</feature>
<sequence>MLLSTALLSFVALATSFHSDPSNEPRALGYTGLRFSDGINFTREMAPQRLCAGPSHLSQHRSHSGLPLAWTRDCRSLELAWRHSAVRGSFAIPATQLEKSSGFHTIVHHNTCNLAVASPRGYGISFGDTDVKRILYSAMQRASHGSLMSAEGYLPCPDSNGLGNVVMTWQLYGTAEPPKKKTKSG</sequence>
<dbReference type="RefSeq" id="XP_046119476.1">
    <property type="nucleotide sequence ID" value="XM_046260576.1"/>
</dbReference>
<comment type="caution">
    <text evidence="3">The sequence shown here is derived from an EMBL/GenBank/DDBJ whole genome shotgun (WGS) entry which is preliminary data.</text>
</comment>
<dbReference type="Proteomes" id="UP000887229">
    <property type="component" value="Unassembled WGS sequence"/>
</dbReference>
<dbReference type="Pfam" id="PF14856">
    <property type="entry name" value="Hce2"/>
    <property type="match status" value="1"/>
</dbReference>
<evidence type="ECO:0000256" key="1">
    <source>
        <dbReference type="SAM" id="SignalP"/>
    </source>
</evidence>
<keyword evidence="4" id="KW-1185">Reference proteome</keyword>
<dbReference type="InterPro" id="IPR029226">
    <property type="entry name" value="Ecp2-like"/>
</dbReference>
<dbReference type="GeneID" id="70291479"/>
<evidence type="ECO:0000313" key="3">
    <source>
        <dbReference type="EMBL" id="KAG9255552.1"/>
    </source>
</evidence>
<protein>
    <recommendedName>
        <fullName evidence="2">Ecp2 effector protein-like domain-containing protein</fullName>
    </recommendedName>
</protein>